<keyword evidence="4" id="KW-1185">Reference proteome</keyword>
<proteinExistence type="predicted"/>
<dbReference type="InterPro" id="IPR003594">
    <property type="entry name" value="HATPase_dom"/>
</dbReference>
<feature type="transmembrane region" description="Helical" evidence="1">
    <location>
        <begin position="21"/>
        <end position="42"/>
    </location>
</feature>
<keyword evidence="1" id="KW-0812">Transmembrane</keyword>
<dbReference type="Pfam" id="PF02518">
    <property type="entry name" value="HATPase_c"/>
    <property type="match status" value="1"/>
</dbReference>
<dbReference type="GO" id="GO:0016301">
    <property type="term" value="F:kinase activity"/>
    <property type="evidence" value="ECO:0007669"/>
    <property type="project" value="UniProtKB-KW"/>
</dbReference>
<dbReference type="KEGG" id="goq:ACH46_15690"/>
<dbReference type="Gene3D" id="3.30.565.10">
    <property type="entry name" value="Histidine kinase-like ATPase, C-terminal domain"/>
    <property type="match status" value="1"/>
</dbReference>
<reference evidence="3 4" key="2">
    <citation type="journal article" date="2017" name="Int. J. Syst. Evol. Microbiol.">
        <title>Gordonia phthalatica sp. nov., a di-n-butyl phthalate-degrading bacterium isolated from activated sludge.</title>
        <authorList>
            <person name="Jin D."/>
            <person name="Kong X."/>
            <person name="Jia M."/>
            <person name="Yu X."/>
            <person name="Wang X."/>
            <person name="Zhuang X."/>
            <person name="Deng Y."/>
            <person name="Bai Z."/>
        </authorList>
    </citation>
    <scope>NUCLEOTIDE SEQUENCE [LARGE SCALE GENOMIC DNA]</scope>
    <source>
        <strain evidence="3 4">QH-11</strain>
    </source>
</reference>
<sequence length="393" mass="41058">MRSTVPATNELDRVRISLSRFVGGGYVVYALLVIPQMVTEAAGVVPAWYPPVGAVLAFGPGIALLIVSMIPKWHQAMPVLIDACTAGLIAAAALWLAFADGSSDHESVWILDFAGLVGITLVLWRPVGVAIVALATGKLLGSAVAITHVADADVWSAIEEALFGMVFSTVFILLVNQVLRMSSELDESRAATEKMMARDVANVELARVDALIHDHVLSTFVSVSADRYDPRLVDQARGALDALDSVVDHDDETVEIDAGEVVARLRAVLAGVDGDLSVTVETSDDAALSPVGVVAALAEAAAEATRNSIAHAGPDAQRAVFIGVSSDLVQVVVTDDGHGFDPGDVPSDRLGVALSIRHRVGTLPGGDAAVISTPGGGCTVRLRWVPSQAREQS</sequence>
<dbReference type="OrthoDB" id="144293at2"/>
<name>A0A0N9N8B6_9ACTN</name>
<protein>
    <submittedName>
        <fullName evidence="3">Histidine kinase</fullName>
    </submittedName>
</protein>
<dbReference type="PATRIC" id="fig|1136941.3.peg.3202"/>
<keyword evidence="1" id="KW-0472">Membrane</keyword>
<feature type="transmembrane region" description="Helical" evidence="1">
    <location>
        <begin position="161"/>
        <end position="179"/>
    </location>
</feature>
<dbReference type="Proteomes" id="UP000063789">
    <property type="component" value="Chromosome"/>
</dbReference>
<keyword evidence="1" id="KW-1133">Transmembrane helix</keyword>
<dbReference type="STRING" id="1136941.ACH46_15690"/>
<dbReference type="InterPro" id="IPR036890">
    <property type="entry name" value="HATPase_C_sf"/>
</dbReference>
<feature type="domain" description="Histidine kinase/HSP90-like ATPase" evidence="2">
    <location>
        <begin position="295"/>
        <end position="386"/>
    </location>
</feature>
<evidence type="ECO:0000256" key="1">
    <source>
        <dbReference type="SAM" id="Phobius"/>
    </source>
</evidence>
<dbReference type="SUPFAM" id="SSF55874">
    <property type="entry name" value="ATPase domain of HSP90 chaperone/DNA topoisomerase II/histidine kinase"/>
    <property type="match status" value="1"/>
</dbReference>
<accession>A0A0N9N8B6</accession>
<feature type="transmembrane region" description="Helical" evidence="1">
    <location>
        <begin position="79"/>
        <end position="96"/>
    </location>
</feature>
<keyword evidence="3" id="KW-0808">Transferase</keyword>
<organism evidence="3 4">
    <name type="scientific">Gordonia phthalatica</name>
    <dbReference type="NCBI Taxonomy" id="1136941"/>
    <lineage>
        <taxon>Bacteria</taxon>
        <taxon>Bacillati</taxon>
        <taxon>Actinomycetota</taxon>
        <taxon>Actinomycetes</taxon>
        <taxon>Mycobacteriales</taxon>
        <taxon>Gordoniaceae</taxon>
        <taxon>Gordonia</taxon>
    </lineage>
</organism>
<evidence type="ECO:0000313" key="4">
    <source>
        <dbReference type="Proteomes" id="UP000063789"/>
    </source>
</evidence>
<keyword evidence="3" id="KW-0418">Kinase</keyword>
<reference evidence="4" key="1">
    <citation type="submission" date="2015-06" db="EMBL/GenBank/DDBJ databases">
        <title>Complete genome sequence and metabolic analysis of phthalate degradation pathway in Gordonia sp. QH-11.</title>
        <authorList>
            <person name="Jin D."/>
            <person name="Kong X."/>
            <person name="Bai Z."/>
        </authorList>
    </citation>
    <scope>NUCLEOTIDE SEQUENCE [LARGE SCALE GENOMIC DNA]</scope>
    <source>
        <strain evidence="4">QH-11</strain>
    </source>
</reference>
<evidence type="ECO:0000259" key="2">
    <source>
        <dbReference type="Pfam" id="PF02518"/>
    </source>
</evidence>
<dbReference type="AlphaFoldDB" id="A0A0N9N8B6"/>
<feature type="transmembrane region" description="Helical" evidence="1">
    <location>
        <begin position="48"/>
        <end position="67"/>
    </location>
</feature>
<gene>
    <name evidence="3" type="ORF">ACH46_15690</name>
</gene>
<dbReference type="EMBL" id="CP011853">
    <property type="protein sequence ID" value="ALG86954.1"/>
    <property type="molecule type" value="Genomic_DNA"/>
</dbReference>
<evidence type="ECO:0000313" key="3">
    <source>
        <dbReference type="EMBL" id="ALG86954.1"/>
    </source>
</evidence>